<keyword evidence="2" id="KW-0812">Transmembrane</keyword>
<accession>A0ABS5PS80</accession>
<protein>
    <submittedName>
        <fullName evidence="3">Uncharacterized protein</fullName>
    </submittedName>
</protein>
<keyword evidence="4" id="KW-1185">Reference proteome</keyword>
<keyword evidence="2" id="KW-1133">Transmembrane helix</keyword>
<reference evidence="3 4" key="1">
    <citation type="submission" date="2021-05" db="EMBL/GenBank/DDBJ databases">
        <title>Fusibacter ferrireducens sp. nov., an anaerobic, sulfur- and Fe-reducing bacterium isolated from the mangrove sediment.</title>
        <authorList>
            <person name="Qiu D."/>
        </authorList>
    </citation>
    <scope>NUCLEOTIDE SEQUENCE [LARGE SCALE GENOMIC DNA]</scope>
    <source>
        <strain evidence="3 4">DSM 12116</strain>
    </source>
</reference>
<evidence type="ECO:0000313" key="3">
    <source>
        <dbReference type="EMBL" id="MBS7528023.1"/>
    </source>
</evidence>
<dbReference type="Proteomes" id="UP000746471">
    <property type="component" value="Unassembled WGS sequence"/>
</dbReference>
<feature type="compositionally biased region" description="Basic and acidic residues" evidence="1">
    <location>
        <begin position="123"/>
        <end position="141"/>
    </location>
</feature>
<dbReference type="EMBL" id="JAHBCL010000029">
    <property type="protein sequence ID" value="MBS7528023.1"/>
    <property type="molecule type" value="Genomic_DNA"/>
</dbReference>
<proteinExistence type="predicted"/>
<name>A0ABS5PS80_9FIRM</name>
<evidence type="ECO:0000256" key="2">
    <source>
        <dbReference type="SAM" id="Phobius"/>
    </source>
</evidence>
<dbReference type="Pfam" id="PF19610">
    <property type="entry name" value="DUF6115"/>
    <property type="match status" value="1"/>
</dbReference>
<comment type="caution">
    <text evidence="3">The sequence shown here is derived from an EMBL/GenBank/DDBJ whole genome shotgun (WGS) entry which is preliminary data.</text>
</comment>
<organism evidence="3 4">
    <name type="scientific">Fusibacter paucivorans</name>
    <dbReference type="NCBI Taxonomy" id="76009"/>
    <lineage>
        <taxon>Bacteria</taxon>
        <taxon>Bacillati</taxon>
        <taxon>Bacillota</taxon>
        <taxon>Clostridia</taxon>
        <taxon>Eubacteriales</taxon>
        <taxon>Eubacteriales Family XII. Incertae Sedis</taxon>
        <taxon>Fusibacter</taxon>
    </lineage>
</organism>
<sequence>MFIISFIIGLIIVVSSIFMLRRELNTAVRTRSQLIEQAGIYNQDDLFKMLEDLQLSINEMNSAFYEIIGEIEGNISLHEKTISDIETKMARYEAAELAVTQAQSQVKRELSDNLKRMHQMQETSRDLSDSSDQGKKPEKVTTEVIDSAQTKRQYEAVRDETANDSGEDTMAQITTLRSQGYSLTEIAKMLGMGMGEIQLLINMNLKK</sequence>
<evidence type="ECO:0000256" key="1">
    <source>
        <dbReference type="SAM" id="MobiDB-lite"/>
    </source>
</evidence>
<dbReference type="InterPro" id="IPR046118">
    <property type="entry name" value="DUF6115"/>
</dbReference>
<feature type="region of interest" description="Disordered" evidence="1">
    <location>
        <begin position="115"/>
        <end position="148"/>
    </location>
</feature>
<keyword evidence="2" id="KW-0472">Membrane</keyword>
<feature type="transmembrane region" description="Helical" evidence="2">
    <location>
        <begin position="6"/>
        <end position="24"/>
    </location>
</feature>
<dbReference type="RefSeq" id="WP_213237881.1">
    <property type="nucleotide sequence ID" value="NZ_JAHBCL010000029.1"/>
</dbReference>
<evidence type="ECO:0000313" key="4">
    <source>
        <dbReference type="Proteomes" id="UP000746471"/>
    </source>
</evidence>
<gene>
    <name evidence="3" type="ORF">KHM83_15160</name>
</gene>